<dbReference type="Pfam" id="PF03036">
    <property type="entry name" value="Perilipin"/>
    <property type="match status" value="1"/>
</dbReference>
<dbReference type="PANTHER" id="PTHR14024:SF51">
    <property type="entry name" value="PERILIPIN-RELATED"/>
    <property type="match status" value="1"/>
</dbReference>
<evidence type="ECO:0000256" key="3">
    <source>
        <dbReference type="ARBA" id="ARBA00022677"/>
    </source>
</evidence>
<evidence type="ECO:0000256" key="5">
    <source>
        <dbReference type="SAM" id="MobiDB-lite"/>
    </source>
</evidence>
<evidence type="ECO:0000256" key="4">
    <source>
        <dbReference type="SAM" id="Coils"/>
    </source>
</evidence>
<feature type="compositionally biased region" description="Basic and acidic residues" evidence="5">
    <location>
        <begin position="513"/>
        <end position="526"/>
    </location>
</feature>
<protein>
    <recommendedName>
        <fullName evidence="8">Perilipin</fullName>
    </recommendedName>
</protein>
<evidence type="ECO:0000256" key="2">
    <source>
        <dbReference type="ARBA" id="ARBA00006311"/>
    </source>
</evidence>
<accession>A0ABQ7T7Y4</accession>
<proteinExistence type="inferred from homology"/>
<evidence type="ECO:0000313" key="6">
    <source>
        <dbReference type="EMBL" id="KAH0625842.1"/>
    </source>
</evidence>
<comment type="caution">
    <text evidence="6">The sequence shown here is derived from an EMBL/GenBank/DDBJ whole genome shotgun (WGS) entry which is preliminary data.</text>
</comment>
<sequence>MVAAVVVGSAMGGAQPILNHLEPQSEYKTTEKLCLTRLAKFPALVADTMSPNHEGITLAKSVVGSTVNTAKDAANGAKELVVHKVAAAVDLTKDIIQDSVGLTKSVVDSTVNTAVNAANEAKVLMTHRVTDVINLSKETAKESVDLTKSVVSSTVNTALQAAMGTKDLVMTGQVKDCGALQEGIEMTGFLRQILTSGVDAMLEKTEEMVDYYLPMTDEELGKKEEQQRQKSYFVRLGSLSSKVRHRAYLHSLDKLQIMKENTQDQLSQLQQAINLVEQLKQGVGQRFQEAQQKLNQLMAELTQTQSGEVAEEDLPLEVESRTLALLRFVTQDLGSTYMRLVRGIEGLPHSLREKVDQAISNARQLHTSFTAATSIQDLSSSVLAQSHEKIAQAREFLDTLVEYITQNTPLNWIVGPFRPSSAPTEEAPMTEKETPQSADQEMKEITNEDEQTSESGGSPKERGTGARLTRAGLTSAKKNKNAGEMEETEAKETAKVLVGVWSDMPKKARKTIKKEASKEVEPEKASKSNLNSVTETPEKEH</sequence>
<evidence type="ECO:0000256" key="1">
    <source>
        <dbReference type="ARBA" id="ARBA00004502"/>
    </source>
</evidence>
<dbReference type="Gene3D" id="3.30.720.170">
    <property type="entry name" value="Perilipin, alpha-beta domain"/>
    <property type="match status" value="1"/>
</dbReference>
<keyword evidence="4" id="KW-0175">Coiled coil</keyword>
<gene>
    <name evidence="6" type="ORF">JD844_034173</name>
</gene>
<name>A0ABQ7T7Y4_PHRPL</name>
<evidence type="ECO:0000313" key="7">
    <source>
        <dbReference type="Proteomes" id="UP000826234"/>
    </source>
</evidence>
<feature type="region of interest" description="Disordered" evidence="5">
    <location>
        <begin position="414"/>
        <end position="541"/>
    </location>
</feature>
<reference evidence="6 7" key="1">
    <citation type="journal article" date="2022" name="Gigascience">
        <title>A chromosome-level genome assembly and annotation of the desert horned lizard, Phrynosoma platyrhinos, provides insight into chromosomal rearrangements among reptiles.</title>
        <authorList>
            <person name="Koochekian N."/>
            <person name="Ascanio A."/>
            <person name="Farleigh K."/>
            <person name="Card D.C."/>
            <person name="Schield D.R."/>
            <person name="Castoe T.A."/>
            <person name="Jezkova T."/>
        </authorList>
    </citation>
    <scope>NUCLEOTIDE SEQUENCE [LARGE SCALE GENOMIC DNA]</scope>
    <source>
        <strain evidence="6">NK-2021</strain>
    </source>
</reference>
<comment type="subcellular location">
    <subcellularLocation>
        <location evidence="1">Lipid droplet</location>
    </subcellularLocation>
</comment>
<keyword evidence="7" id="KW-1185">Reference proteome</keyword>
<dbReference type="Gene3D" id="1.20.120.340">
    <property type="entry name" value="Flagellar protein FliS"/>
    <property type="match status" value="1"/>
</dbReference>
<feature type="compositionally biased region" description="Basic and acidic residues" evidence="5">
    <location>
        <begin position="429"/>
        <end position="446"/>
    </location>
</feature>
<dbReference type="SUPFAM" id="SSF109775">
    <property type="entry name" value="Mannose-6-phosphate receptor binding protein 1 (Tip47), C-terminal domain"/>
    <property type="match status" value="1"/>
</dbReference>
<dbReference type="Proteomes" id="UP000826234">
    <property type="component" value="Unassembled WGS sequence"/>
</dbReference>
<keyword evidence="3" id="KW-0551">Lipid droplet</keyword>
<comment type="similarity">
    <text evidence="2">Belongs to the perilipin family.</text>
</comment>
<dbReference type="InterPro" id="IPR004279">
    <property type="entry name" value="Perilipin"/>
</dbReference>
<dbReference type="PANTHER" id="PTHR14024">
    <property type="entry name" value="PERILIPIN"/>
    <property type="match status" value="1"/>
</dbReference>
<dbReference type="EMBL" id="JAIPUX010000953">
    <property type="protein sequence ID" value="KAH0625842.1"/>
    <property type="molecule type" value="Genomic_DNA"/>
</dbReference>
<organism evidence="6 7">
    <name type="scientific">Phrynosoma platyrhinos</name>
    <name type="common">Desert horned lizard</name>
    <dbReference type="NCBI Taxonomy" id="52577"/>
    <lineage>
        <taxon>Eukaryota</taxon>
        <taxon>Metazoa</taxon>
        <taxon>Chordata</taxon>
        <taxon>Craniata</taxon>
        <taxon>Vertebrata</taxon>
        <taxon>Euteleostomi</taxon>
        <taxon>Lepidosauria</taxon>
        <taxon>Squamata</taxon>
        <taxon>Bifurcata</taxon>
        <taxon>Unidentata</taxon>
        <taxon>Episquamata</taxon>
        <taxon>Toxicofera</taxon>
        <taxon>Iguania</taxon>
        <taxon>Phrynosomatidae</taxon>
        <taxon>Phrynosomatinae</taxon>
        <taxon>Phrynosoma</taxon>
    </lineage>
</organism>
<feature type="coiled-coil region" evidence="4">
    <location>
        <begin position="252"/>
        <end position="307"/>
    </location>
</feature>
<evidence type="ECO:0008006" key="8">
    <source>
        <dbReference type="Google" id="ProtNLM"/>
    </source>
</evidence>